<organism evidence="1 2">
    <name type="scientific">Pseudomonas phage vB_PaeM_PA5oct</name>
    <dbReference type="NCBI Taxonomy" id="2163605"/>
    <lineage>
        <taxon>Viruses</taxon>
        <taxon>Duplodnaviria</taxon>
        <taxon>Heunggongvirae</taxon>
        <taxon>Uroviricota</taxon>
        <taxon>Caudoviricetes</taxon>
        <taxon>Arenbergviridae</taxon>
        <taxon>Wroclawvirus</taxon>
        <taxon>Wroclawvirus PA5oct</taxon>
    </lineage>
</organism>
<dbReference type="EMBL" id="MK797984">
    <property type="protein sequence ID" value="QCG75959.1"/>
    <property type="molecule type" value="Genomic_DNA"/>
</dbReference>
<reference evidence="2" key="1">
    <citation type="journal article" date="2020" name="bioRxiv">
        <title>Integrative omics analysis of Pseudomonas aeruginosa virus PA5oct highlights the molecular complexity of jumbo phages.</title>
        <authorList>
            <person name="Lood C."/>
            <person name="Danis-Wlodarczyk K."/>
            <person name="Blasdel B.G."/>
            <person name="Jang H.B."/>
            <person name="Vandenheuvel D."/>
            <person name="Briers Y."/>
            <person name="Noben J.-P."/>
            <person name="van Noort V."/>
            <person name="Drulis-Kawa Z."/>
            <person name="Lavigne R."/>
        </authorList>
    </citation>
    <scope>NUCLEOTIDE SEQUENCE [LARGE SCALE GENOMIC DNA]</scope>
</reference>
<dbReference type="Proteomes" id="UP000316733">
    <property type="component" value="Segment"/>
</dbReference>
<evidence type="ECO:0000313" key="1">
    <source>
        <dbReference type="EMBL" id="QCG75959.1"/>
    </source>
</evidence>
<accession>A0A4Y5JU20</accession>
<name>A0A4Y5JU20_9CAUD</name>
<evidence type="ECO:0000313" key="2">
    <source>
        <dbReference type="Proteomes" id="UP000316733"/>
    </source>
</evidence>
<keyword evidence="2" id="KW-1185">Reference proteome</keyword>
<sequence length="71" mass="8088">MKYKIILQNRSNGVVAEFSVDNEINPEIMDTSIIVHEGTSYMYTGMGGSYYDTIYFSEIYKTTNTTDLSLL</sequence>
<proteinExistence type="predicted"/>
<protein>
    <submittedName>
        <fullName evidence="1">Uncharacterized protein</fullName>
    </submittedName>
</protein>
<gene>
    <name evidence="1" type="ORF">EST35_0077</name>
</gene>